<evidence type="ECO:0000313" key="2">
    <source>
        <dbReference type="EMBL" id="CAD9548579.1"/>
    </source>
</evidence>
<protein>
    <submittedName>
        <fullName evidence="2">Uncharacterized protein</fullName>
    </submittedName>
</protein>
<dbReference type="AlphaFoldDB" id="A0A7S2NLU1"/>
<organism evidence="2">
    <name type="scientific">Haptolina brevifila</name>
    <dbReference type="NCBI Taxonomy" id="156173"/>
    <lineage>
        <taxon>Eukaryota</taxon>
        <taxon>Haptista</taxon>
        <taxon>Haptophyta</taxon>
        <taxon>Prymnesiophyceae</taxon>
        <taxon>Prymnesiales</taxon>
        <taxon>Prymnesiaceae</taxon>
        <taxon>Haptolina</taxon>
    </lineage>
</organism>
<reference evidence="2" key="1">
    <citation type="submission" date="2021-01" db="EMBL/GenBank/DDBJ databases">
        <authorList>
            <person name="Corre E."/>
            <person name="Pelletier E."/>
            <person name="Niang G."/>
            <person name="Scheremetjew M."/>
            <person name="Finn R."/>
            <person name="Kale V."/>
            <person name="Holt S."/>
            <person name="Cochrane G."/>
            <person name="Meng A."/>
            <person name="Brown T."/>
            <person name="Cohen L."/>
        </authorList>
    </citation>
    <scope>NUCLEOTIDE SEQUENCE</scope>
    <source>
        <strain evidence="2">UTEX LB 985</strain>
    </source>
</reference>
<sequence length="152" mass="17055">MQEEVVEERVEEEREQGEREEEEGEPDWLREAATVLESPPPIAFSQQPPPPPPPQVPPRPADLPLYTSSCSGCSECPEHYVVVDSISECADARTALNSGIPSCLSHSTTQWPVGKLPSGCFYYSRCWHFSNIADSPPYQQTFHHRVCKLDDN</sequence>
<accession>A0A7S2NLU1</accession>
<gene>
    <name evidence="2" type="ORF">CBRE1094_LOCUS44393</name>
</gene>
<evidence type="ECO:0000256" key="1">
    <source>
        <dbReference type="SAM" id="MobiDB-lite"/>
    </source>
</evidence>
<feature type="region of interest" description="Disordered" evidence="1">
    <location>
        <begin position="1"/>
        <end position="61"/>
    </location>
</feature>
<name>A0A7S2NLU1_9EUKA</name>
<proteinExistence type="predicted"/>
<feature type="compositionally biased region" description="Pro residues" evidence="1">
    <location>
        <begin position="38"/>
        <end position="61"/>
    </location>
</feature>
<dbReference type="EMBL" id="HBGU01081277">
    <property type="protein sequence ID" value="CAD9548579.1"/>
    <property type="molecule type" value="Transcribed_RNA"/>
</dbReference>
<feature type="compositionally biased region" description="Acidic residues" evidence="1">
    <location>
        <begin position="13"/>
        <end position="26"/>
    </location>
</feature>